<name>A0A9N7MUJ9_STRHE</name>
<dbReference type="InterPro" id="IPR007630">
    <property type="entry name" value="RNA_pol_sigma70_r4"/>
</dbReference>
<dbReference type="NCBIfam" id="TIGR02937">
    <property type="entry name" value="sigma70-ECF"/>
    <property type="match status" value="1"/>
</dbReference>
<keyword evidence="2" id="KW-0805">Transcription regulation</keyword>
<evidence type="ECO:0000256" key="6">
    <source>
        <dbReference type="SAM" id="MobiDB-lite"/>
    </source>
</evidence>
<dbReference type="InterPro" id="IPR036388">
    <property type="entry name" value="WH-like_DNA-bd_sf"/>
</dbReference>
<keyword evidence="4" id="KW-0238">DNA-binding</keyword>
<keyword evidence="9" id="KW-1185">Reference proteome</keyword>
<reference evidence="8" key="1">
    <citation type="submission" date="2019-12" db="EMBL/GenBank/DDBJ databases">
        <authorList>
            <person name="Scholes J."/>
        </authorList>
    </citation>
    <scope>NUCLEOTIDE SEQUENCE</scope>
</reference>
<keyword evidence="5" id="KW-0804">Transcription</keyword>
<dbReference type="Gene3D" id="1.10.10.10">
    <property type="entry name" value="Winged helix-like DNA-binding domain superfamily/Winged helix DNA-binding domain"/>
    <property type="match status" value="2"/>
</dbReference>
<evidence type="ECO:0000256" key="3">
    <source>
        <dbReference type="ARBA" id="ARBA00023082"/>
    </source>
</evidence>
<dbReference type="Pfam" id="PF04542">
    <property type="entry name" value="Sigma70_r2"/>
    <property type="match status" value="1"/>
</dbReference>
<protein>
    <submittedName>
        <fullName evidence="8">RNA polymerase sigma factor sigA</fullName>
    </submittedName>
</protein>
<dbReference type="PANTHER" id="PTHR30603">
    <property type="entry name" value="RNA POLYMERASE SIGMA FACTOR RPO"/>
    <property type="match status" value="1"/>
</dbReference>
<dbReference type="GO" id="GO:0003677">
    <property type="term" value="F:DNA binding"/>
    <property type="evidence" value="ECO:0007669"/>
    <property type="project" value="UniProtKB-KW"/>
</dbReference>
<dbReference type="InterPro" id="IPR050239">
    <property type="entry name" value="Sigma-70_RNA_pol_init_factors"/>
</dbReference>
<evidence type="ECO:0000313" key="9">
    <source>
        <dbReference type="Proteomes" id="UP001153555"/>
    </source>
</evidence>
<dbReference type="Pfam" id="PF04539">
    <property type="entry name" value="Sigma70_r3"/>
    <property type="match status" value="1"/>
</dbReference>
<organism evidence="8 9">
    <name type="scientific">Striga hermonthica</name>
    <name type="common">Purple witchweed</name>
    <name type="synonym">Buchnera hermonthica</name>
    <dbReference type="NCBI Taxonomy" id="68872"/>
    <lineage>
        <taxon>Eukaryota</taxon>
        <taxon>Viridiplantae</taxon>
        <taxon>Streptophyta</taxon>
        <taxon>Embryophyta</taxon>
        <taxon>Tracheophyta</taxon>
        <taxon>Spermatophyta</taxon>
        <taxon>Magnoliopsida</taxon>
        <taxon>eudicotyledons</taxon>
        <taxon>Gunneridae</taxon>
        <taxon>Pentapetalae</taxon>
        <taxon>asterids</taxon>
        <taxon>lamiids</taxon>
        <taxon>Lamiales</taxon>
        <taxon>Orobanchaceae</taxon>
        <taxon>Buchnereae</taxon>
        <taxon>Striga</taxon>
    </lineage>
</organism>
<dbReference type="GO" id="GO:0071482">
    <property type="term" value="P:cellular response to light stimulus"/>
    <property type="evidence" value="ECO:0007669"/>
    <property type="project" value="UniProtKB-ARBA"/>
</dbReference>
<dbReference type="InterPro" id="IPR000943">
    <property type="entry name" value="RNA_pol_sigma70"/>
</dbReference>
<dbReference type="EMBL" id="CACSLK010020336">
    <property type="protein sequence ID" value="CAA0820122.1"/>
    <property type="molecule type" value="Genomic_DNA"/>
</dbReference>
<comment type="similarity">
    <text evidence="1">Belongs to the sigma-70 factor family.</text>
</comment>
<feature type="region of interest" description="Disordered" evidence="6">
    <location>
        <begin position="38"/>
        <end position="57"/>
    </location>
</feature>
<dbReference type="GO" id="GO:0016987">
    <property type="term" value="F:sigma factor activity"/>
    <property type="evidence" value="ECO:0007669"/>
    <property type="project" value="UniProtKB-KW"/>
</dbReference>
<dbReference type="InterPro" id="IPR007627">
    <property type="entry name" value="RNA_pol_sigma70_r2"/>
</dbReference>
<evidence type="ECO:0000256" key="2">
    <source>
        <dbReference type="ARBA" id="ARBA00023015"/>
    </source>
</evidence>
<dbReference type="Gene3D" id="1.10.601.10">
    <property type="entry name" value="RNA Polymerase Primary Sigma Factor"/>
    <property type="match status" value="1"/>
</dbReference>
<dbReference type="Pfam" id="PF04545">
    <property type="entry name" value="Sigma70_r4"/>
    <property type="match status" value="1"/>
</dbReference>
<dbReference type="PANTHER" id="PTHR30603:SF14">
    <property type="entry name" value="RNA POLYMERASE SIGMA FACTOR SIGA"/>
    <property type="match status" value="1"/>
</dbReference>
<dbReference type="SUPFAM" id="SSF88946">
    <property type="entry name" value="Sigma2 domain of RNA polymerase sigma factors"/>
    <property type="match status" value="1"/>
</dbReference>
<sequence length="469" mass="53567">MATAATVVGISTGKRLHLALKCTTEQLQFQPKERITITAKKSSSNGRQIPQSIKQNRHLESAATLEPQLETSDPEYLVDAILLLQKSMLEEQWNLSPTKTSTKPKDREKAPKQIQVICSGTSARRRRIDSRAKDFNRKNHNNSWRPFISPDKNSLKGYVKGIVSEELLSHAQVVQLSQKIKTGLLVEERRSRLKDRLGCEPSDEQLANSLRISRTDLQSKLIECSLAREKLAMSNVRLVMSIAQRYDNMGAEMADLIQGGLIGLLRGIEKYDSSKGFKISTYVYWWIRQGVSRALMDNSRTLRLPIHLHERLSLIRNAKARLQAKGVTPSIDKIAERLNMSQKKITNAIEANTKVFSLDRVAFASLDSTGESHLDYIADNHVKNNPWHEVDEWALKDEVDKLITLTLREREREIIRMYYGLDNESLTWEDISRRIGLSRERVRQVGLVAFEKLKHAARKKRLGTMLLQH</sequence>
<dbReference type="InterPro" id="IPR013324">
    <property type="entry name" value="RNA_pol_sigma_r3/r4-like"/>
</dbReference>
<evidence type="ECO:0000259" key="7">
    <source>
        <dbReference type="PROSITE" id="PS00715"/>
    </source>
</evidence>
<keyword evidence="3" id="KW-0731">Sigma factor</keyword>
<dbReference type="AlphaFoldDB" id="A0A9N7MUJ9"/>
<dbReference type="PRINTS" id="PR00046">
    <property type="entry name" value="SIGMA70FCT"/>
</dbReference>
<dbReference type="OrthoDB" id="2012130at2759"/>
<dbReference type="InterPro" id="IPR014284">
    <property type="entry name" value="RNA_pol_sigma-70_dom"/>
</dbReference>
<evidence type="ECO:0000313" key="8">
    <source>
        <dbReference type="EMBL" id="CAA0820122.1"/>
    </source>
</evidence>
<evidence type="ECO:0000256" key="4">
    <source>
        <dbReference type="ARBA" id="ARBA00023125"/>
    </source>
</evidence>
<accession>A0A9N7MUJ9</accession>
<dbReference type="GO" id="GO:0006352">
    <property type="term" value="P:DNA-templated transcription initiation"/>
    <property type="evidence" value="ECO:0007669"/>
    <property type="project" value="InterPro"/>
</dbReference>
<proteinExistence type="inferred from homology"/>
<dbReference type="PROSITE" id="PS00715">
    <property type="entry name" value="SIGMA70_1"/>
    <property type="match status" value="1"/>
</dbReference>
<dbReference type="SUPFAM" id="SSF88659">
    <property type="entry name" value="Sigma3 and sigma4 domains of RNA polymerase sigma factors"/>
    <property type="match status" value="2"/>
</dbReference>
<dbReference type="Proteomes" id="UP001153555">
    <property type="component" value="Unassembled WGS sequence"/>
</dbReference>
<evidence type="ECO:0000256" key="5">
    <source>
        <dbReference type="ARBA" id="ARBA00023163"/>
    </source>
</evidence>
<comment type="caution">
    <text evidence="8">The sequence shown here is derived from an EMBL/GenBank/DDBJ whole genome shotgun (WGS) entry which is preliminary data.</text>
</comment>
<evidence type="ECO:0000256" key="1">
    <source>
        <dbReference type="ARBA" id="ARBA00007788"/>
    </source>
</evidence>
<dbReference type="InterPro" id="IPR013325">
    <property type="entry name" value="RNA_pol_sigma_r2"/>
</dbReference>
<feature type="compositionally biased region" description="Polar residues" evidence="6">
    <location>
        <begin position="39"/>
        <end position="54"/>
    </location>
</feature>
<dbReference type="InterPro" id="IPR007624">
    <property type="entry name" value="RNA_pol_sigma70_r3"/>
</dbReference>
<feature type="domain" description="RNA polymerase sigma-70" evidence="7">
    <location>
        <begin position="255"/>
        <end position="268"/>
    </location>
</feature>
<gene>
    <name evidence="8" type="ORF">SHERM_01360</name>
</gene>